<dbReference type="Pfam" id="PF01777">
    <property type="entry name" value="Ribosomal_L27e"/>
    <property type="match status" value="1"/>
</dbReference>
<comment type="similarity">
    <text evidence="1">Belongs to the eukaryotic ribosomal protein eL27 family.</text>
</comment>
<dbReference type="RefSeq" id="XP_952629.1">
    <property type="nucleotide sequence ID" value="XM_947536.1"/>
</dbReference>
<dbReference type="FunCoup" id="Q4UDE2">
    <property type="interactions" value="395"/>
</dbReference>
<dbReference type="InParanoid" id="Q4UDE2"/>
<evidence type="ECO:0000256" key="3">
    <source>
        <dbReference type="ARBA" id="ARBA00023274"/>
    </source>
</evidence>
<dbReference type="Proteomes" id="UP000001950">
    <property type="component" value="Chromosome 2"/>
</dbReference>
<dbReference type="OrthoDB" id="2365484at2759"/>
<dbReference type="STRING" id="5874.Q4UDE2"/>
<organism evidence="4 7">
    <name type="scientific">Theileria annulata</name>
    <dbReference type="NCBI Taxonomy" id="5874"/>
    <lineage>
        <taxon>Eukaryota</taxon>
        <taxon>Sar</taxon>
        <taxon>Alveolata</taxon>
        <taxon>Apicomplexa</taxon>
        <taxon>Aconoidasida</taxon>
        <taxon>Piroplasmida</taxon>
        <taxon>Theileriidae</taxon>
        <taxon>Theileria</taxon>
    </lineage>
</organism>
<dbReference type="SUPFAM" id="SSF50104">
    <property type="entry name" value="Translation proteins SH3-like domain"/>
    <property type="match status" value="1"/>
</dbReference>
<dbReference type="Gene3D" id="2.30.30.770">
    <property type="match status" value="1"/>
</dbReference>
<dbReference type="OMA" id="NQWFFTK"/>
<protein>
    <submittedName>
        <fullName evidence="4">Ribosomal protein l27, putative</fullName>
    </submittedName>
</protein>
<keyword evidence="7" id="KW-1185">Reference proteome</keyword>
<name>Q4UDE2_THEAN</name>
<dbReference type="EMBL" id="UIVT01000002">
    <property type="protein sequence ID" value="SVP92086.1"/>
    <property type="molecule type" value="Genomic_DNA"/>
</dbReference>
<dbReference type="EMBL" id="UIVS01000002">
    <property type="protein sequence ID" value="SVP92297.1"/>
    <property type="molecule type" value="Genomic_DNA"/>
</dbReference>
<dbReference type="GO" id="GO:0005840">
    <property type="term" value="C:ribosome"/>
    <property type="evidence" value="ECO:0007669"/>
    <property type="project" value="UniProtKB-KW"/>
</dbReference>
<dbReference type="InterPro" id="IPR038655">
    <property type="entry name" value="Ribosomal_eL27_sf"/>
</dbReference>
<dbReference type="InterPro" id="IPR001141">
    <property type="entry name" value="Ribosomal_eL27"/>
</dbReference>
<dbReference type="EMBL" id="CR940348">
    <property type="protein sequence ID" value="CAI74897.1"/>
    <property type="molecule type" value="Genomic_DNA"/>
</dbReference>
<evidence type="ECO:0000256" key="1">
    <source>
        <dbReference type="ARBA" id="ARBA00009124"/>
    </source>
</evidence>
<dbReference type="CDD" id="cd06090">
    <property type="entry name" value="KOW_RPL27"/>
    <property type="match status" value="1"/>
</dbReference>
<evidence type="ECO:0000313" key="7">
    <source>
        <dbReference type="Proteomes" id="UP000001950"/>
    </source>
</evidence>
<dbReference type="PANTHER" id="PTHR10497">
    <property type="entry name" value="60S RIBOSOMAL PROTEIN L27"/>
    <property type="match status" value="1"/>
</dbReference>
<dbReference type="InterPro" id="IPR008991">
    <property type="entry name" value="Translation_prot_SH3-like_sf"/>
</dbReference>
<evidence type="ECO:0000256" key="2">
    <source>
        <dbReference type="ARBA" id="ARBA00022980"/>
    </source>
</evidence>
<evidence type="ECO:0000313" key="6">
    <source>
        <dbReference type="EMBL" id="SVP92297.1"/>
    </source>
</evidence>
<proteinExistence type="inferred from homology"/>
<dbReference type="eggNOG" id="KOG3418">
    <property type="taxonomic scope" value="Eukaryota"/>
</dbReference>
<dbReference type="AlphaFoldDB" id="Q4UDE2"/>
<reference evidence="5" key="2">
    <citation type="submission" date="2018-07" db="EMBL/GenBank/DDBJ databases">
        <authorList>
            <person name="Quirk P.G."/>
            <person name="Krulwich T.A."/>
        </authorList>
    </citation>
    <scope>NUCLEOTIDE SEQUENCE</scope>
    <source>
        <strain evidence="5">Anand</strain>
    </source>
</reference>
<keyword evidence="3" id="KW-0687">Ribonucleoprotein</keyword>
<evidence type="ECO:0000313" key="5">
    <source>
        <dbReference type="EMBL" id="SVP92086.1"/>
    </source>
</evidence>
<dbReference type="InterPro" id="IPR041991">
    <property type="entry name" value="Ribosomal_eL27_KOW"/>
</dbReference>
<dbReference type="GO" id="GO:0003735">
    <property type="term" value="F:structural constituent of ribosome"/>
    <property type="evidence" value="ECO:0007669"/>
    <property type="project" value="InterPro"/>
</dbReference>
<reference evidence="4 7" key="1">
    <citation type="journal article" date="2005" name="Science">
        <title>Genome of the host-cell transforming parasite Theileria annulata compared with T. parva.</title>
        <authorList>
            <person name="Pain A."/>
            <person name="Renauld H."/>
            <person name="Berriman M."/>
            <person name="Murphy L."/>
            <person name="Yeats C.A."/>
            <person name="Weir W."/>
            <person name="Kerhornou A."/>
            <person name="Aslett M."/>
            <person name="Bishop R."/>
            <person name="Bouchier C."/>
            <person name="Cochet M."/>
            <person name="Coulson R.M.R."/>
            <person name="Cronin A."/>
            <person name="de Villiers E.P."/>
            <person name="Fraser A."/>
            <person name="Fosker N."/>
            <person name="Gardner M."/>
            <person name="Goble A."/>
            <person name="Griffiths-Jones S."/>
            <person name="Harris D.E."/>
            <person name="Katzer F."/>
            <person name="Larke N."/>
            <person name="Lord A."/>
            <person name="Maser P."/>
            <person name="McKellar S."/>
            <person name="Mooney P."/>
            <person name="Morton F."/>
            <person name="Nene V."/>
            <person name="O'Neil S."/>
            <person name="Price C."/>
            <person name="Quail M.A."/>
            <person name="Rabbinowitsch E."/>
            <person name="Rawlings N.D."/>
            <person name="Rutter S."/>
            <person name="Saunders D."/>
            <person name="Seeger K."/>
            <person name="Shah T."/>
            <person name="Squares R."/>
            <person name="Squares S."/>
            <person name="Tivey A."/>
            <person name="Walker A.R."/>
            <person name="Woodward J."/>
            <person name="Dobbelaere D.A.E."/>
            <person name="Langsley G."/>
            <person name="Rajandream M.A."/>
            <person name="McKeever D."/>
            <person name="Shiels B."/>
            <person name="Tait A."/>
            <person name="Barrell B.G."/>
            <person name="Hall N."/>
        </authorList>
    </citation>
    <scope>NUCLEOTIDE SEQUENCE [LARGE SCALE GENOMIC DNA]</scope>
    <source>
        <strain evidence="7">Ankara</strain>
        <strain evidence="4">Ankara isolate clone C9</strain>
    </source>
</reference>
<dbReference type="VEuPathDB" id="PiroplasmaDB:TA14565"/>
<gene>
    <name evidence="4" type="ORF">TA14565</name>
    <name evidence="5" type="ORF">TAT_000208800</name>
    <name evidence="6" type="ORF">TAV_000209000</name>
</gene>
<accession>Q4UDE2</accession>
<evidence type="ECO:0000313" key="4">
    <source>
        <dbReference type="EMBL" id="CAI74897.1"/>
    </source>
</evidence>
<dbReference type="GO" id="GO:0006412">
    <property type="term" value="P:translation"/>
    <property type="evidence" value="ECO:0007669"/>
    <property type="project" value="InterPro"/>
</dbReference>
<keyword evidence="2 4" id="KW-0689">Ribosomal protein</keyword>
<dbReference type="KEGG" id="tan:TA14565"/>
<dbReference type="GeneID" id="3862507"/>
<sequence>MGKLLKPGRVVILLSGRRAGCKAVVVQTNESSSKKRPYLNCLVAGVEKAPMKVTKKMPSKKVEKRLKLKAFVKYVNVNHLMPTRYMVTTTLDPKSLVSDEQMENKSSRKEARKSVKAVLEECFSKPENIDPTQKGTRDTAFLRKKLRF</sequence>
<dbReference type="GO" id="GO:1990904">
    <property type="term" value="C:ribonucleoprotein complex"/>
    <property type="evidence" value="ECO:0007669"/>
    <property type="project" value="UniProtKB-KW"/>
</dbReference>